<name>A0A3B0WBW9_9ZZZZ</name>
<dbReference type="EMBL" id="UOEW01000297">
    <property type="protein sequence ID" value="VAW41154.1"/>
    <property type="molecule type" value="Genomic_DNA"/>
</dbReference>
<protein>
    <recommendedName>
        <fullName evidence="7">Decaprenyl-phosphate phosphoribosyltransferase</fullName>
    </recommendedName>
</protein>
<feature type="transmembrane region" description="Helical" evidence="5">
    <location>
        <begin position="274"/>
        <end position="291"/>
    </location>
</feature>
<evidence type="ECO:0000256" key="5">
    <source>
        <dbReference type="SAM" id="Phobius"/>
    </source>
</evidence>
<proteinExistence type="predicted"/>
<feature type="transmembrane region" description="Helical" evidence="5">
    <location>
        <begin position="132"/>
        <end position="150"/>
    </location>
</feature>
<feature type="transmembrane region" description="Helical" evidence="5">
    <location>
        <begin position="40"/>
        <end position="59"/>
    </location>
</feature>
<keyword evidence="3 5" id="KW-1133">Transmembrane helix</keyword>
<feature type="transmembrane region" description="Helical" evidence="5">
    <location>
        <begin position="162"/>
        <end position="179"/>
    </location>
</feature>
<evidence type="ECO:0000256" key="1">
    <source>
        <dbReference type="ARBA" id="ARBA00004141"/>
    </source>
</evidence>
<evidence type="ECO:0000256" key="4">
    <source>
        <dbReference type="ARBA" id="ARBA00023136"/>
    </source>
</evidence>
<evidence type="ECO:0008006" key="7">
    <source>
        <dbReference type="Google" id="ProtNLM"/>
    </source>
</evidence>
<keyword evidence="4 5" id="KW-0472">Membrane</keyword>
<gene>
    <name evidence="6" type="ORF">MNBD_GAMMA01-396</name>
</gene>
<feature type="transmembrane region" description="Helical" evidence="5">
    <location>
        <begin position="235"/>
        <end position="253"/>
    </location>
</feature>
<dbReference type="InterPro" id="IPR044878">
    <property type="entry name" value="UbiA_sf"/>
</dbReference>
<dbReference type="AlphaFoldDB" id="A0A3B0WBW9"/>
<evidence type="ECO:0000256" key="3">
    <source>
        <dbReference type="ARBA" id="ARBA00022989"/>
    </source>
</evidence>
<dbReference type="Pfam" id="PF01040">
    <property type="entry name" value="UbiA"/>
    <property type="match status" value="1"/>
</dbReference>
<dbReference type="GO" id="GO:0016020">
    <property type="term" value="C:membrane"/>
    <property type="evidence" value="ECO:0007669"/>
    <property type="project" value="UniProtKB-SubCell"/>
</dbReference>
<comment type="subcellular location">
    <subcellularLocation>
        <location evidence="1">Membrane</location>
        <topology evidence="1">Multi-pass membrane protein</topology>
    </subcellularLocation>
</comment>
<feature type="transmembrane region" description="Helical" evidence="5">
    <location>
        <begin position="200"/>
        <end position="223"/>
    </location>
</feature>
<dbReference type="GO" id="GO:0016765">
    <property type="term" value="F:transferase activity, transferring alkyl or aryl (other than methyl) groups"/>
    <property type="evidence" value="ECO:0007669"/>
    <property type="project" value="InterPro"/>
</dbReference>
<organism evidence="6">
    <name type="scientific">hydrothermal vent metagenome</name>
    <dbReference type="NCBI Taxonomy" id="652676"/>
    <lineage>
        <taxon>unclassified sequences</taxon>
        <taxon>metagenomes</taxon>
        <taxon>ecological metagenomes</taxon>
    </lineage>
</organism>
<dbReference type="CDD" id="cd13963">
    <property type="entry name" value="PT_UbiA_2"/>
    <property type="match status" value="1"/>
</dbReference>
<keyword evidence="2 5" id="KW-0812">Transmembrane</keyword>
<reference evidence="6" key="1">
    <citation type="submission" date="2018-06" db="EMBL/GenBank/DDBJ databases">
        <authorList>
            <person name="Zhirakovskaya E."/>
        </authorList>
    </citation>
    <scope>NUCLEOTIDE SEQUENCE</scope>
</reference>
<dbReference type="InterPro" id="IPR000537">
    <property type="entry name" value="UbiA_prenyltransferase"/>
</dbReference>
<dbReference type="Gene3D" id="1.10.357.140">
    <property type="entry name" value="UbiA prenyltransferase"/>
    <property type="match status" value="1"/>
</dbReference>
<accession>A0A3B0WBW9</accession>
<sequence length="299" mass="33630">MASGLYDFLKLMRLHQLIKNLFIFMPLFFVGSFFDIKLLAYAFFAFVAFSLVTSSVYIFNDLQDIADDRLHPKKKYRPLAAGLISTKNGIIGMLLLFIAAVVFMGLTSVLALQFMLAYVGMNIAYSLYLKRIAIVDICIIAVGFVLRLYVGSSATNIPLSKWIVAMTFLLALFIALAKRRDDVMIYLQTGKQMRASTGGYNLKFLDWTLVIIAVVTVVVYFLYTVSPEVTGRLQVNYLYFSTVFVIIGLVRYLKITLIDQNSGAPVAIVLADKFMQLTIIAWLGFFTWVLYDPLIPGLG</sequence>
<evidence type="ECO:0000313" key="6">
    <source>
        <dbReference type="EMBL" id="VAW41154.1"/>
    </source>
</evidence>
<feature type="transmembrane region" description="Helical" evidence="5">
    <location>
        <begin position="17"/>
        <end position="34"/>
    </location>
</feature>
<evidence type="ECO:0000256" key="2">
    <source>
        <dbReference type="ARBA" id="ARBA00022692"/>
    </source>
</evidence>